<comment type="caution">
    <text evidence="6">The sequence shown here is derived from an EMBL/GenBank/DDBJ whole genome shotgun (WGS) entry which is preliminary data.</text>
</comment>
<evidence type="ECO:0000256" key="4">
    <source>
        <dbReference type="SAM" id="MobiDB-lite"/>
    </source>
</evidence>
<name>A0ABQ2ZA33_9ACTN</name>
<dbReference type="CDD" id="cd07377">
    <property type="entry name" value="WHTH_GntR"/>
    <property type="match status" value="1"/>
</dbReference>
<reference evidence="7" key="1">
    <citation type="journal article" date="2019" name="Int. J. Syst. Evol. Microbiol.">
        <title>The Global Catalogue of Microorganisms (GCM) 10K type strain sequencing project: providing services to taxonomists for standard genome sequencing and annotation.</title>
        <authorList>
            <consortium name="The Broad Institute Genomics Platform"/>
            <consortium name="The Broad Institute Genome Sequencing Center for Infectious Disease"/>
            <person name="Wu L."/>
            <person name="Ma J."/>
        </authorList>
    </citation>
    <scope>NUCLEOTIDE SEQUENCE [LARGE SCALE GENOMIC DNA]</scope>
    <source>
        <strain evidence="7">JCM 4957</strain>
    </source>
</reference>
<evidence type="ECO:0000313" key="7">
    <source>
        <dbReference type="Proteomes" id="UP000653308"/>
    </source>
</evidence>
<dbReference type="SMART" id="SM00895">
    <property type="entry name" value="FCD"/>
    <property type="match status" value="1"/>
</dbReference>
<proteinExistence type="predicted"/>
<dbReference type="Gene3D" id="1.10.10.10">
    <property type="entry name" value="Winged helix-like DNA-binding domain superfamily/Winged helix DNA-binding domain"/>
    <property type="match status" value="1"/>
</dbReference>
<evidence type="ECO:0000313" key="6">
    <source>
        <dbReference type="EMBL" id="GGY08442.1"/>
    </source>
</evidence>
<organism evidence="6 7">
    <name type="scientific">Streptomyces djakartensis</name>
    <dbReference type="NCBI Taxonomy" id="68193"/>
    <lineage>
        <taxon>Bacteria</taxon>
        <taxon>Bacillati</taxon>
        <taxon>Actinomycetota</taxon>
        <taxon>Actinomycetes</taxon>
        <taxon>Kitasatosporales</taxon>
        <taxon>Streptomycetaceae</taxon>
        <taxon>Streptomyces</taxon>
    </lineage>
</organism>
<dbReference type="SMART" id="SM00345">
    <property type="entry name" value="HTH_GNTR"/>
    <property type="match status" value="1"/>
</dbReference>
<evidence type="ECO:0000256" key="1">
    <source>
        <dbReference type="ARBA" id="ARBA00023015"/>
    </source>
</evidence>
<dbReference type="EMBL" id="BMWE01000002">
    <property type="protein sequence ID" value="GGY08442.1"/>
    <property type="molecule type" value="Genomic_DNA"/>
</dbReference>
<keyword evidence="7" id="KW-1185">Reference proteome</keyword>
<evidence type="ECO:0000256" key="2">
    <source>
        <dbReference type="ARBA" id="ARBA00023125"/>
    </source>
</evidence>
<sequence length="315" mass="34346">MTLAPTEIEPLERRVGTGTGFAPLQDVTGTFEFRPVRSAGGRAPARSPVRHTLPYPRPSIIDVTLGTRTPERVGRARGARWGRWFAVSLTDKAIEQIRELIRTGALSPGSKLPPEPDLAAQLGLSRNLAREAVKALAVARVLEVRRGDGTYVTSLQPSLLLEGLGGAVELLQGDSVALRDLMEVRRLLEPMAMALAATRISEEQLAEVKRHLDAMREARDDVEQLNAHDAAFHRAVVSATGNETLLTLLDGISGRTLRARIWRGLVDDKAAGRTLAEHEAIFNALSTRDAALSQAAALLHVSNTEQWLREYLRSA</sequence>
<accession>A0ABQ2ZA33</accession>
<dbReference type="SUPFAM" id="SSF46785">
    <property type="entry name" value="Winged helix' DNA-binding domain"/>
    <property type="match status" value="1"/>
</dbReference>
<keyword evidence="2" id="KW-0238">DNA-binding</keyword>
<dbReference type="Proteomes" id="UP000653308">
    <property type="component" value="Unassembled WGS sequence"/>
</dbReference>
<dbReference type="Gene3D" id="1.20.120.530">
    <property type="entry name" value="GntR ligand-binding domain-like"/>
    <property type="match status" value="1"/>
</dbReference>
<protein>
    <recommendedName>
        <fullName evidence="5">HTH gntR-type domain-containing protein</fullName>
    </recommendedName>
</protein>
<keyword evidence="1" id="KW-0805">Transcription regulation</keyword>
<dbReference type="PROSITE" id="PS50949">
    <property type="entry name" value="HTH_GNTR"/>
    <property type="match status" value="1"/>
</dbReference>
<dbReference type="InterPro" id="IPR008920">
    <property type="entry name" value="TF_FadR/GntR_C"/>
</dbReference>
<dbReference type="PANTHER" id="PTHR43537">
    <property type="entry name" value="TRANSCRIPTIONAL REGULATOR, GNTR FAMILY"/>
    <property type="match status" value="1"/>
</dbReference>
<dbReference type="InterPro" id="IPR036390">
    <property type="entry name" value="WH_DNA-bd_sf"/>
</dbReference>
<dbReference type="SUPFAM" id="SSF48008">
    <property type="entry name" value="GntR ligand-binding domain-like"/>
    <property type="match status" value="1"/>
</dbReference>
<dbReference type="InterPro" id="IPR000524">
    <property type="entry name" value="Tscrpt_reg_HTH_GntR"/>
</dbReference>
<dbReference type="InterPro" id="IPR036388">
    <property type="entry name" value="WH-like_DNA-bd_sf"/>
</dbReference>
<dbReference type="InterPro" id="IPR011711">
    <property type="entry name" value="GntR_C"/>
</dbReference>
<evidence type="ECO:0000256" key="3">
    <source>
        <dbReference type="ARBA" id="ARBA00023163"/>
    </source>
</evidence>
<evidence type="ECO:0000259" key="5">
    <source>
        <dbReference type="PROSITE" id="PS50949"/>
    </source>
</evidence>
<dbReference type="PANTHER" id="PTHR43537:SF5">
    <property type="entry name" value="UXU OPERON TRANSCRIPTIONAL REGULATOR"/>
    <property type="match status" value="1"/>
</dbReference>
<feature type="region of interest" description="Disordered" evidence="4">
    <location>
        <begin position="1"/>
        <end position="21"/>
    </location>
</feature>
<gene>
    <name evidence="6" type="ORF">GCM10010384_11480</name>
</gene>
<dbReference type="Pfam" id="PF07729">
    <property type="entry name" value="FCD"/>
    <property type="match status" value="1"/>
</dbReference>
<keyword evidence="3" id="KW-0804">Transcription</keyword>
<feature type="domain" description="HTH gntR-type" evidence="5">
    <location>
        <begin position="87"/>
        <end position="155"/>
    </location>
</feature>
<dbReference type="Pfam" id="PF00392">
    <property type="entry name" value="GntR"/>
    <property type="match status" value="1"/>
</dbReference>